<sequence>MKVSKTILTLIVALAAGSAAAASAGTTAGTGINNVATASFDDPSTGTAAPAVNSNTVTTTVLPVIGFDIVYTDGSADGNTASTPATSADKTNILPGGTVNTPYSVVNNSNIDNYVVNLTADTTGSSTALPNVAPTAGAGGVQYFLADAAGNPTGPAITQVTLSNGGTIKIVQVLTVPSAATKAQQYSASPHGVAPAGGTGSGAYLAYDENTNGNNGDLEFSRATIYSPVLTPPLGPSTPVPTSPIVIPPTNPGTDPNNPNNPVSPPTTPTDPTDPSGTGYPDSAHPTTSIAVIGNDQNAYPLANQTSVTFSNNVHNGGALSDTVKLFPTDATGNPIGTNNGDGSFTVPAIGGNPGYKVTFTKLDNTALATATGSDGKVYPVLTVAAGGDSGYHVKIDYANPQTLPDPVAIAVTVGVSSGNKASTDPVNADTKSKDTIYPPGMFFGDDVSGVPTPAQVGPGNAAQTVDPSKSAAGAPVTAAGVNTDATAVFPMVITNPGEYNDSFTLTKTTIIMISTRGSTVSVPVRYVYADGSAVTQDTAGNYITKVVAANGSLKVYAVVDVPVNIAATTGTTGSNPEPSFTQTATGNYSGVQVIDNNDRIKVQYTGAISVAKTQSVRGSAFSAAAATARPGDALAYQIVATNNYNASVFNFKLKDNNATGGNAFTYTDFVSVNVILNGFTGQTPALASSNVYYSVDGGNTFTTTVPTPATVGTNGLQVAIDTDNSGTITAADQVPAGASITLTINTTVK</sequence>
<gene>
    <name evidence="3" type="ORF">DKM44_03305</name>
</gene>
<feature type="chain" id="PRO_5016239877" description="DUF11 domain-containing protein" evidence="2">
    <location>
        <begin position="22"/>
        <end position="750"/>
    </location>
</feature>
<evidence type="ECO:0000256" key="2">
    <source>
        <dbReference type="SAM" id="SignalP"/>
    </source>
</evidence>
<accession>A0A2Z3JFX7</accession>
<dbReference type="OrthoDB" id="58467at2"/>
<keyword evidence="2" id="KW-0732">Signal</keyword>
<dbReference type="RefSeq" id="WP_109825401.1">
    <property type="nucleotide sequence ID" value="NZ_CP029494.1"/>
</dbReference>
<proteinExistence type="predicted"/>
<dbReference type="KEGG" id="dez:DKM44_03305"/>
<evidence type="ECO:0000313" key="4">
    <source>
        <dbReference type="Proteomes" id="UP000245368"/>
    </source>
</evidence>
<dbReference type="EMBL" id="CP029494">
    <property type="protein sequence ID" value="AWN22381.1"/>
    <property type="molecule type" value="Genomic_DNA"/>
</dbReference>
<evidence type="ECO:0000256" key="1">
    <source>
        <dbReference type="SAM" id="MobiDB-lite"/>
    </source>
</evidence>
<feature type="compositionally biased region" description="Low complexity" evidence="1">
    <location>
        <begin position="252"/>
        <end position="261"/>
    </location>
</feature>
<reference evidence="3 4" key="1">
    <citation type="submission" date="2018-05" db="EMBL/GenBank/DDBJ databases">
        <title>Complete Genome Sequence of Deinococcus sp. strain 17bor-2.</title>
        <authorList>
            <person name="Srinivasan S."/>
        </authorList>
    </citation>
    <scope>NUCLEOTIDE SEQUENCE [LARGE SCALE GENOMIC DNA]</scope>
    <source>
        <strain evidence="3 4">17bor-2</strain>
    </source>
</reference>
<evidence type="ECO:0000313" key="3">
    <source>
        <dbReference type="EMBL" id="AWN22381.1"/>
    </source>
</evidence>
<name>A0A2Z3JFX7_9DEIO</name>
<evidence type="ECO:0008006" key="5">
    <source>
        <dbReference type="Google" id="ProtNLM"/>
    </source>
</evidence>
<feature type="signal peptide" evidence="2">
    <location>
        <begin position="1"/>
        <end position="21"/>
    </location>
</feature>
<protein>
    <recommendedName>
        <fullName evidence="5">DUF11 domain-containing protein</fullName>
    </recommendedName>
</protein>
<feature type="compositionally biased region" description="Low complexity" evidence="1">
    <location>
        <begin position="270"/>
        <end position="282"/>
    </location>
</feature>
<dbReference type="Proteomes" id="UP000245368">
    <property type="component" value="Chromosome"/>
</dbReference>
<organism evidence="3 4">
    <name type="scientific">Deinococcus irradiatisoli</name>
    <dbReference type="NCBI Taxonomy" id="2202254"/>
    <lineage>
        <taxon>Bacteria</taxon>
        <taxon>Thermotogati</taxon>
        <taxon>Deinococcota</taxon>
        <taxon>Deinococci</taxon>
        <taxon>Deinococcales</taxon>
        <taxon>Deinococcaceae</taxon>
        <taxon>Deinococcus</taxon>
    </lineage>
</organism>
<dbReference type="AlphaFoldDB" id="A0A2Z3JFX7"/>
<feature type="compositionally biased region" description="Pro residues" evidence="1">
    <location>
        <begin position="233"/>
        <end position="251"/>
    </location>
</feature>
<feature type="region of interest" description="Disordered" evidence="1">
    <location>
        <begin position="233"/>
        <end position="288"/>
    </location>
</feature>
<keyword evidence="4" id="KW-1185">Reference proteome</keyword>